<keyword evidence="2" id="KW-1185">Reference proteome</keyword>
<gene>
    <name evidence="1" type="ORF">RHAB21_02957</name>
</gene>
<organism evidence="1 2">
    <name type="scientific">Pseudorhizobium halotolerans</name>
    <dbReference type="NCBI Taxonomy" id="1233081"/>
    <lineage>
        <taxon>Bacteria</taxon>
        <taxon>Pseudomonadati</taxon>
        <taxon>Pseudomonadota</taxon>
        <taxon>Alphaproteobacteria</taxon>
        <taxon>Hyphomicrobiales</taxon>
        <taxon>Rhizobiaceae</taxon>
        <taxon>Rhizobium/Agrobacterium group</taxon>
        <taxon>Pseudorhizobium</taxon>
    </lineage>
</organism>
<dbReference type="EMBL" id="CABFWE030000005">
    <property type="protein sequence ID" value="CAD7039752.1"/>
    <property type="molecule type" value="Genomic_DNA"/>
</dbReference>
<sequence>MRDARNGLLSRSETHADMGGTRFDNFGPTMKALPLAIASFLVFAAAASAQPAPSLYTTCEKLVEDLKGFHPPEGDLIVIEVTGPLEVAETGDGLAYMGVCGNQAPKVMCVTYKLNGFDVGDRVTVTGSFRRLEPDFIVLDPCLNSPPGRE</sequence>
<reference evidence="1 2" key="1">
    <citation type="submission" date="2020-11" db="EMBL/GenBank/DDBJ databases">
        <authorList>
            <person name="Lassalle F."/>
        </authorList>
    </citation>
    <scope>NUCLEOTIDE SEQUENCE [LARGE SCALE GENOMIC DNA]</scope>
    <source>
        <strain evidence="1 2">AB21</strain>
    </source>
</reference>
<comment type="caution">
    <text evidence="1">The sequence shown here is derived from an EMBL/GenBank/DDBJ whole genome shotgun (WGS) entry which is preliminary data.</text>
</comment>
<evidence type="ECO:0000313" key="2">
    <source>
        <dbReference type="Proteomes" id="UP000601041"/>
    </source>
</evidence>
<protein>
    <submittedName>
        <fullName evidence="1">Uncharacterized protein</fullName>
    </submittedName>
</protein>
<dbReference type="Proteomes" id="UP000601041">
    <property type="component" value="Unassembled WGS sequence"/>
</dbReference>
<accession>A0ABN7JND2</accession>
<proteinExistence type="predicted"/>
<name>A0ABN7JND2_9HYPH</name>
<evidence type="ECO:0000313" key="1">
    <source>
        <dbReference type="EMBL" id="CAD7039752.1"/>
    </source>
</evidence>